<dbReference type="PRINTS" id="PR00727">
    <property type="entry name" value="LEADERPTASE"/>
</dbReference>
<dbReference type="InterPro" id="IPR019757">
    <property type="entry name" value="Pept_S26A_signal_pept_1_Lys-AS"/>
</dbReference>
<keyword evidence="7" id="KW-0645">Protease</keyword>
<dbReference type="EMBL" id="SMGQ01000011">
    <property type="protein sequence ID" value="TCK98302.1"/>
    <property type="molecule type" value="Genomic_DNA"/>
</dbReference>
<dbReference type="GO" id="GO:0005886">
    <property type="term" value="C:plasma membrane"/>
    <property type="evidence" value="ECO:0007669"/>
    <property type="project" value="UniProtKB-SubCell"/>
</dbReference>
<keyword evidence="7" id="KW-0472">Membrane</keyword>
<keyword evidence="10" id="KW-1185">Reference proteome</keyword>
<comment type="caution">
    <text evidence="9">The sequence shown here is derived from an EMBL/GenBank/DDBJ whole genome shotgun (WGS) entry which is preliminary data.</text>
</comment>
<evidence type="ECO:0000259" key="8">
    <source>
        <dbReference type="Pfam" id="PF10502"/>
    </source>
</evidence>
<dbReference type="GO" id="GO:0004252">
    <property type="term" value="F:serine-type endopeptidase activity"/>
    <property type="evidence" value="ECO:0007669"/>
    <property type="project" value="InterPro"/>
</dbReference>
<dbReference type="CDD" id="cd06530">
    <property type="entry name" value="S26_SPase_I"/>
    <property type="match status" value="1"/>
</dbReference>
<reference evidence="9 10" key="1">
    <citation type="submission" date="2019-03" db="EMBL/GenBank/DDBJ databases">
        <title>Genomic Encyclopedia of Type Strains, Phase IV (KMG-IV): sequencing the most valuable type-strain genomes for metagenomic binning, comparative biology and taxonomic classification.</title>
        <authorList>
            <person name="Goeker M."/>
        </authorList>
    </citation>
    <scope>NUCLEOTIDE SEQUENCE [LARGE SCALE GENOMIC DNA]</scope>
    <source>
        <strain evidence="9 10">DSM 24176</strain>
    </source>
</reference>
<keyword evidence="5 7" id="KW-0378">Hydrolase</keyword>
<dbReference type="PANTHER" id="PTHR43390:SF1">
    <property type="entry name" value="CHLOROPLAST PROCESSING PEPTIDASE"/>
    <property type="match status" value="1"/>
</dbReference>
<dbReference type="InterPro" id="IPR000223">
    <property type="entry name" value="Pept_S26A_signal_pept_1"/>
</dbReference>
<dbReference type="PROSITE" id="PS00761">
    <property type="entry name" value="SPASE_I_3"/>
    <property type="match status" value="1"/>
</dbReference>
<feature type="active site" evidence="6">
    <location>
        <position position="79"/>
    </location>
</feature>
<evidence type="ECO:0000256" key="5">
    <source>
        <dbReference type="ARBA" id="ARBA00022801"/>
    </source>
</evidence>
<dbReference type="PANTHER" id="PTHR43390">
    <property type="entry name" value="SIGNAL PEPTIDASE I"/>
    <property type="match status" value="1"/>
</dbReference>
<name>A0A4R1N0C2_9FIRM</name>
<organism evidence="9 10">
    <name type="scientific">Natranaerovirga hydrolytica</name>
    <dbReference type="NCBI Taxonomy" id="680378"/>
    <lineage>
        <taxon>Bacteria</taxon>
        <taxon>Bacillati</taxon>
        <taxon>Bacillota</taxon>
        <taxon>Clostridia</taxon>
        <taxon>Lachnospirales</taxon>
        <taxon>Natranaerovirgaceae</taxon>
        <taxon>Natranaerovirga</taxon>
    </lineage>
</organism>
<comment type="similarity">
    <text evidence="3 7">Belongs to the peptidase S26 family.</text>
</comment>
<dbReference type="GO" id="GO:0006465">
    <property type="term" value="P:signal peptide processing"/>
    <property type="evidence" value="ECO:0007669"/>
    <property type="project" value="InterPro"/>
</dbReference>
<dbReference type="RefSeq" id="WP_132280626.1">
    <property type="nucleotide sequence ID" value="NZ_SMGQ01000011.1"/>
</dbReference>
<evidence type="ECO:0000256" key="7">
    <source>
        <dbReference type="RuleBase" id="RU362042"/>
    </source>
</evidence>
<keyword evidence="7" id="KW-1133">Transmembrane helix</keyword>
<keyword evidence="7" id="KW-0812">Transmembrane</keyword>
<dbReference type="EC" id="3.4.21.89" evidence="4 7"/>
<feature type="active site" evidence="6">
    <location>
        <position position="36"/>
    </location>
</feature>
<dbReference type="InterPro" id="IPR036286">
    <property type="entry name" value="LexA/Signal_pep-like_sf"/>
</dbReference>
<dbReference type="NCBIfam" id="TIGR02227">
    <property type="entry name" value="sigpep_I_bact"/>
    <property type="match status" value="1"/>
</dbReference>
<comment type="subcellular location">
    <subcellularLocation>
        <location evidence="2">Cell membrane</location>
        <topology evidence="2">Single-pass type II membrane protein</topology>
    </subcellularLocation>
    <subcellularLocation>
        <location evidence="7">Membrane</location>
        <topology evidence="7">Single-pass type II membrane protein</topology>
    </subcellularLocation>
</comment>
<evidence type="ECO:0000256" key="6">
    <source>
        <dbReference type="PIRSR" id="PIRSR600223-1"/>
    </source>
</evidence>
<dbReference type="SUPFAM" id="SSF51306">
    <property type="entry name" value="LexA/Signal peptidase"/>
    <property type="match status" value="1"/>
</dbReference>
<dbReference type="PROSITE" id="PS00760">
    <property type="entry name" value="SPASE_I_2"/>
    <property type="match status" value="1"/>
</dbReference>
<evidence type="ECO:0000256" key="4">
    <source>
        <dbReference type="ARBA" id="ARBA00013208"/>
    </source>
</evidence>
<dbReference type="Pfam" id="PF10502">
    <property type="entry name" value="Peptidase_S26"/>
    <property type="match status" value="1"/>
</dbReference>
<evidence type="ECO:0000256" key="2">
    <source>
        <dbReference type="ARBA" id="ARBA00004401"/>
    </source>
</evidence>
<gene>
    <name evidence="9" type="ORF">EDC19_0722</name>
</gene>
<comment type="catalytic activity">
    <reaction evidence="1 7">
        <text>Cleavage of hydrophobic, N-terminal signal or leader sequences from secreted and periplasmic proteins.</text>
        <dbReference type="EC" id="3.4.21.89"/>
    </reaction>
</comment>
<dbReference type="OrthoDB" id="9802919at2"/>
<accession>A0A4R1N0C2</accession>
<evidence type="ECO:0000313" key="10">
    <source>
        <dbReference type="Proteomes" id="UP000294545"/>
    </source>
</evidence>
<feature type="transmembrane region" description="Helical" evidence="7">
    <location>
        <begin position="6"/>
        <end position="27"/>
    </location>
</feature>
<dbReference type="InterPro" id="IPR019758">
    <property type="entry name" value="Pept_S26A_signal_pept_1_CS"/>
</dbReference>
<feature type="domain" description="Peptidase S26" evidence="8">
    <location>
        <begin position="7"/>
        <end position="164"/>
    </location>
</feature>
<dbReference type="InterPro" id="IPR019533">
    <property type="entry name" value="Peptidase_S26"/>
</dbReference>
<dbReference type="Proteomes" id="UP000294545">
    <property type="component" value="Unassembled WGS sequence"/>
</dbReference>
<evidence type="ECO:0000256" key="3">
    <source>
        <dbReference type="ARBA" id="ARBA00009370"/>
    </source>
</evidence>
<dbReference type="Gene3D" id="2.10.109.10">
    <property type="entry name" value="Umud Fragment, subunit A"/>
    <property type="match status" value="1"/>
</dbReference>
<sequence length="176" mass="20200">MLKKIGSWVLDILVILIVVYLITTFVGQRTSVIGDSMRPTLQNGNQVIIDKISYRITDPQRFDIIVFPYRMNPNQLYIKRIIGMPGDTIYIEDGLIYINDEPLEEDFGLEEIINPGVASEPITIGQEEYFVIGDNRNNSSDSRFMDVGHISKEDIIGRAWLTIWPLEDFGFLRDNN</sequence>
<proteinExistence type="inferred from homology"/>
<dbReference type="AlphaFoldDB" id="A0A4R1N0C2"/>
<dbReference type="GO" id="GO:0009003">
    <property type="term" value="F:signal peptidase activity"/>
    <property type="evidence" value="ECO:0007669"/>
    <property type="project" value="UniProtKB-EC"/>
</dbReference>
<evidence type="ECO:0000313" key="9">
    <source>
        <dbReference type="EMBL" id="TCK98302.1"/>
    </source>
</evidence>
<evidence type="ECO:0000256" key="1">
    <source>
        <dbReference type="ARBA" id="ARBA00000677"/>
    </source>
</evidence>
<protein>
    <recommendedName>
        <fullName evidence="4 7">Signal peptidase I</fullName>
        <ecNumber evidence="4 7">3.4.21.89</ecNumber>
    </recommendedName>
</protein>